<evidence type="ECO:0000313" key="1">
    <source>
        <dbReference type="EMBL" id="KGM30176.1"/>
    </source>
</evidence>
<evidence type="ECO:0000313" key="2">
    <source>
        <dbReference type="Proteomes" id="UP000029995"/>
    </source>
</evidence>
<dbReference type="AlphaFoldDB" id="A0A0A0CUN8"/>
<dbReference type="EMBL" id="JANX01000992">
    <property type="protein sequence ID" value="KGM30176.1"/>
    <property type="molecule type" value="Genomic_DNA"/>
</dbReference>
<reference evidence="1 2" key="1">
    <citation type="submission" date="2014-01" db="EMBL/GenBank/DDBJ databases">
        <title>Genome sequence determination for a cystic fibrosis isolate, Inquilinus limosus.</title>
        <authorList>
            <person name="Pino M."/>
            <person name="Di Conza J."/>
            <person name="Gutkind G."/>
        </authorList>
    </citation>
    <scope>NUCLEOTIDE SEQUENCE [LARGE SCALE GENOMIC DNA]</scope>
    <source>
        <strain evidence="1 2">MP06</strain>
    </source>
</reference>
<dbReference type="Proteomes" id="UP000029995">
    <property type="component" value="Unassembled WGS sequence"/>
</dbReference>
<dbReference type="OrthoDB" id="8905727at2"/>
<comment type="caution">
    <text evidence="1">The sequence shown here is derived from an EMBL/GenBank/DDBJ whole genome shotgun (WGS) entry which is preliminary data.</text>
</comment>
<sequence length="150" mass="16804">MMSKIAMPDPDAARAVPPLFDLGAFPLVRLPMPEPGATGYGERWVAEFDMILARETRFVMLSIGPMPEREAHDDRKARTLWLKRRRGDLGRLCLAHLHVEPDPLRRAAMQATVLTAKMAAAFPYPLALFADEDSALERAWTLLRAVPLTL</sequence>
<accession>A0A0A0CUN8</accession>
<organism evidence="1 2">
    <name type="scientific">Inquilinus limosus MP06</name>
    <dbReference type="NCBI Taxonomy" id="1398085"/>
    <lineage>
        <taxon>Bacteria</taxon>
        <taxon>Pseudomonadati</taxon>
        <taxon>Pseudomonadota</taxon>
        <taxon>Alphaproteobacteria</taxon>
        <taxon>Rhodospirillales</taxon>
        <taxon>Rhodospirillaceae</taxon>
        <taxon>Inquilinus</taxon>
    </lineage>
</organism>
<gene>
    <name evidence="1" type="ORF">P409_34645</name>
</gene>
<name>A0A0A0CUN8_9PROT</name>
<protein>
    <submittedName>
        <fullName evidence="1">Uncharacterized protein</fullName>
    </submittedName>
</protein>
<proteinExistence type="predicted"/>